<keyword evidence="1" id="KW-0732">Signal</keyword>
<feature type="signal peptide" evidence="1">
    <location>
        <begin position="1"/>
        <end position="21"/>
    </location>
</feature>
<accession>A0A6N2SLK5</accession>
<gene>
    <name evidence="2" type="ORF">AMLFYP55_02165</name>
</gene>
<dbReference type="RefSeq" id="WP_102722290.1">
    <property type="nucleotide sequence ID" value="NZ_CACRSS010000002.1"/>
</dbReference>
<sequence length="199" mass="21857">MDKTPLFCCLFSGLIPVSASAAPSPPPFPTQAEVAADASLYSPAMYLRRSDILLAVIIYKTVETDQEITYYARVVQSLRGDIPVEALIQWSWAAHKHSAVSFSKPEPGSSPKTELYSGNYMYYTLASSKEVKKLPDTPESFAPADSIPGLDSYDLGDDVIYFPMTESDRGQAIRKLLHIEPARITAESEAARFRPSSGK</sequence>
<name>A0A6N2SLK5_9BACT</name>
<dbReference type="AlphaFoldDB" id="A0A6N2SLK5"/>
<proteinExistence type="predicted"/>
<feature type="chain" id="PRO_5027080588" evidence="1">
    <location>
        <begin position="22"/>
        <end position="199"/>
    </location>
</feature>
<dbReference type="OrthoDB" id="9885090at2"/>
<organism evidence="2">
    <name type="scientific">Akkermansia muciniphila</name>
    <dbReference type="NCBI Taxonomy" id="239935"/>
    <lineage>
        <taxon>Bacteria</taxon>
        <taxon>Pseudomonadati</taxon>
        <taxon>Verrucomicrobiota</taxon>
        <taxon>Verrucomicrobiia</taxon>
        <taxon>Verrucomicrobiales</taxon>
        <taxon>Akkermansiaceae</taxon>
        <taxon>Akkermansia</taxon>
    </lineage>
</organism>
<protein>
    <submittedName>
        <fullName evidence="2">Uncharacterized protein</fullName>
    </submittedName>
</protein>
<evidence type="ECO:0000256" key="1">
    <source>
        <dbReference type="SAM" id="SignalP"/>
    </source>
</evidence>
<dbReference type="EMBL" id="CACRSS010000002">
    <property type="protein sequence ID" value="VYS92981.1"/>
    <property type="molecule type" value="Genomic_DNA"/>
</dbReference>
<reference evidence="2" key="1">
    <citation type="submission" date="2019-11" db="EMBL/GenBank/DDBJ databases">
        <authorList>
            <person name="Feng L."/>
        </authorList>
    </citation>
    <scope>NUCLEOTIDE SEQUENCE</scope>
    <source>
        <strain evidence="2">AMuciniphilaLFYP55</strain>
    </source>
</reference>
<evidence type="ECO:0000313" key="2">
    <source>
        <dbReference type="EMBL" id="VYS92981.1"/>
    </source>
</evidence>